<proteinExistence type="evidence at transcript level"/>
<dbReference type="GO" id="GO:0008237">
    <property type="term" value="F:metallopeptidase activity"/>
    <property type="evidence" value="ECO:0007669"/>
    <property type="project" value="UniProtKB-KW"/>
</dbReference>
<organism evidence="3">
    <name type="scientific">Amblyomma aureolatum</name>
    <dbReference type="NCBI Taxonomy" id="187763"/>
    <lineage>
        <taxon>Eukaryota</taxon>
        <taxon>Metazoa</taxon>
        <taxon>Ecdysozoa</taxon>
        <taxon>Arthropoda</taxon>
        <taxon>Chelicerata</taxon>
        <taxon>Arachnida</taxon>
        <taxon>Acari</taxon>
        <taxon>Parasitiformes</taxon>
        <taxon>Ixodida</taxon>
        <taxon>Ixodoidea</taxon>
        <taxon>Ixodidae</taxon>
        <taxon>Amblyomminae</taxon>
        <taxon>Amblyomma</taxon>
    </lineage>
</organism>
<dbReference type="GO" id="GO:0005634">
    <property type="term" value="C:nucleus"/>
    <property type="evidence" value="ECO:0007669"/>
    <property type="project" value="TreeGrafter"/>
</dbReference>
<feature type="non-terminal residue" evidence="3">
    <location>
        <position position="1"/>
    </location>
</feature>
<dbReference type="GO" id="GO:0006508">
    <property type="term" value="P:proteolysis"/>
    <property type="evidence" value="ECO:0007669"/>
    <property type="project" value="UniProtKB-KW"/>
</dbReference>
<dbReference type="InterPro" id="IPR006640">
    <property type="entry name" value="SprT-like_domain"/>
</dbReference>
<reference evidence="3" key="1">
    <citation type="journal article" date="2017" name="Front. Cell. Infect. Microbiol.">
        <title>The Distinct Transcriptional Response of the Midgut of Amblyomma sculptum and Amblyomma aureolatum Ticks to Rickettsia rickettsii Correlates to Their Differences in Susceptibility to Infection.</title>
        <authorList>
            <person name="Martins L.A."/>
            <person name="Galletti M.F.B.M."/>
            <person name="Ribeiro J.M."/>
            <person name="Fujita A."/>
            <person name="Costa F.B."/>
            <person name="Labruna M.B."/>
            <person name="Daffre S."/>
            <person name="Fogaca A.C."/>
        </authorList>
    </citation>
    <scope>NUCLEOTIDE SEQUENCE</scope>
</reference>
<dbReference type="PANTHER" id="PTHR23099">
    <property type="entry name" value="TRANSCRIPTIONAL REGULATOR"/>
    <property type="match status" value="1"/>
</dbReference>
<feature type="domain" description="SprT-like" evidence="2">
    <location>
        <begin position="71"/>
        <end position="203"/>
    </location>
</feature>
<dbReference type="EMBL" id="GFAC01001840">
    <property type="protein sequence ID" value="JAT97348.1"/>
    <property type="molecule type" value="mRNA"/>
</dbReference>
<keyword evidence="3" id="KW-0482">Metalloprotease</keyword>
<keyword evidence="3" id="KW-0645">Protease</keyword>
<sequence length="206" mass="23955">RRPSFLDDSSGSEDELKSPRQRSSPSPCVARALFSKDDDAWFLESLSESVPLDKCRPDTVRFRCHFHKSREDLTRALFSIFNKEVFASKLVQEEILWNGRLTSTAGRCFYLKDEGYRVELSPKLLDCAEKTRDTLLHELCHAAVWCLYGCKGGHGYTWKFWVDRAARRFPHIPRVTRCHDYKQVQEKLSFKNLHSEKGTLRKPAID</sequence>
<evidence type="ECO:0000256" key="1">
    <source>
        <dbReference type="SAM" id="MobiDB-lite"/>
    </source>
</evidence>
<evidence type="ECO:0000259" key="2">
    <source>
        <dbReference type="SMART" id="SM00731"/>
    </source>
</evidence>
<protein>
    <submittedName>
        <fullName evidence="3">Putative sprt-like metalloprotease</fullName>
    </submittedName>
</protein>
<dbReference type="SMART" id="SM00731">
    <property type="entry name" value="SprT"/>
    <property type="match status" value="1"/>
</dbReference>
<dbReference type="Pfam" id="PF10263">
    <property type="entry name" value="SprT-like"/>
    <property type="match status" value="1"/>
</dbReference>
<dbReference type="AlphaFoldDB" id="A0A1E1XDU2"/>
<name>A0A1E1XDU2_9ACAR</name>
<feature type="region of interest" description="Disordered" evidence="1">
    <location>
        <begin position="1"/>
        <end position="27"/>
    </location>
</feature>
<keyword evidence="3" id="KW-0378">Hydrolase</keyword>
<dbReference type="GO" id="GO:0006974">
    <property type="term" value="P:DNA damage response"/>
    <property type="evidence" value="ECO:0007669"/>
    <property type="project" value="UniProtKB-ARBA"/>
</dbReference>
<evidence type="ECO:0000313" key="3">
    <source>
        <dbReference type="EMBL" id="JAT97348.1"/>
    </source>
</evidence>
<dbReference type="PANTHER" id="PTHR23099:SF0">
    <property type="entry name" value="GERM CELL NUCLEAR ACIDIC PROTEIN"/>
    <property type="match status" value="1"/>
</dbReference>
<accession>A0A1E1XDU2</accession>